<dbReference type="KEGG" id="kst:KSMBR1_1840"/>
<sequence length="61" mass="7349">MLTQNTSFIQDSFSVKLLTLYDKRGYRWNFLKNELVTFFTMLIEKVCFKIYVAKKPSFLLE</sequence>
<evidence type="ECO:0000313" key="3">
    <source>
        <dbReference type="EMBL" id="SOH04339.1"/>
    </source>
</evidence>
<proteinExistence type="predicted"/>
<dbReference type="Proteomes" id="UP000221734">
    <property type="component" value="Chromosome Kuenenia_stuttgartiensis_MBR1"/>
</dbReference>
<name>Q1PXU7_KUEST</name>
<reference evidence="4" key="4">
    <citation type="submission" date="2017-10" db="EMBL/GenBank/DDBJ databases">
        <authorList>
            <person name="Frank J."/>
        </authorList>
    </citation>
    <scope>NUCLEOTIDE SEQUENCE [LARGE SCALE GENOMIC DNA]</scope>
</reference>
<evidence type="ECO:0000313" key="1">
    <source>
        <dbReference type="EMBL" id="CAJ72854.1"/>
    </source>
</evidence>
<protein>
    <submittedName>
        <fullName evidence="1">Uncharacterized protein</fullName>
    </submittedName>
</protein>
<dbReference type="EMBL" id="CP049055">
    <property type="protein sequence ID" value="QII09761.1"/>
    <property type="molecule type" value="Genomic_DNA"/>
</dbReference>
<keyword evidence="4" id="KW-1185">Reference proteome</keyword>
<organism evidence="1">
    <name type="scientific">Kuenenia stuttgartiensis</name>
    <dbReference type="NCBI Taxonomy" id="174633"/>
    <lineage>
        <taxon>Bacteria</taxon>
        <taxon>Pseudomonadati</taxon>
        <taxon>Planctomycetota</taxon>
        <taxon>Candidatus Brocadiia</taxon>
        <taxon>Candidatus Brocadiales</taxon>
        <taxon>Candidatus Brocadiaceae</taxon>
        <taxon>Candidatus Kuenenia</taxon>
    </lineage>
</organism>
<evidence type="ECO:0000313" key="5">
    <source>
        <dbReference type="Proteomes" id="UP000501926"/>
    </source>
</evidence>
<evidence type="ECO:0000313" key="4">
    <source>
        <dbReference type="Proteomes" id="UP000221734"/>
    </source>
</evidence>
<dbReference type="EMBL" id="CT573072">
    <property type="protein sequence ID" value="CAJ72854.1"/>
    <property type="molecule type" value="Genomic_DNA"/>
</dbReference>
<evidence type="ECO:0000313" key="2">
    <source>
        <dbReference type="EMBL" id="QII09761.1"/>
    </source>
</evidence>
<reference evidence="1" key="1">
    <citation type="journal article" date="2006" name="Nature">
        <title>Deciphering the evolution and metabolism of an anammox bacterium from a community genome.</title>
        <authorList>
            <person name="Strous M."/>
            <person name="Pelletier E."/>
            <person name="Mangenot S."/>
            <person name="Rattei T."/>
            <person name="Lehner A."/>
            <person name="Taylor M.W."/>
            <person name="Horn M."/>
            <person name="Daims H."/>
            <person name="Bartol-Mavel D."/>
            <person name="Wincker P."/>
            <person name="Barbe V."/>
            <person name="Fonknechten N."/>
            <person name="Vallenet D."/>
            <person name="Segurens B."/>
            <person name="Schenowitz-Truong C."/>
            <person name="Medigue C."/>
            <person name="Collingro A."/>
            <person name="Snel B."/>
            <person name="Dutilh B.E."/>
            <person name="OpDenCamp H.J.M."/>
            <person name="vanDerDrift C."/>
            <person name="Cirpus I."/>
            <person name="vanDePas-Schoonen K.T."/>
            <person name="Harhangi H.R."/>
            <person name="vanNiftrik L."/>
            <person name="Schmid M."/>
            <person name="Keltjens J."/>
            <person name="vanDeVossenberg J."/>
            <person name="Kartal B."/>
            <person name="Meier H."/>
            <person name="Frishman D."/>
            <person name="Huynen M.A."/>
            <person name="Mewes H."/>
            <person name="Weissenbach J."/>
            <person name="Jetten M.S.M."/>
            <person name="Wagner M."/>
            <person name="LePaslier D."/>
        </authorList>
    </citation>
    <scope>NUCLEOTIDE SEQUENCE</scope>
</reference>
<accession>Q1PXU7</accession>
<dbReference type="AlphaFoldDB" id="Q1PXU7"/>
<gene>
    <name evidence="2" type="ORF">KsCSTR_03820</name>
    <name evidence="3" type="ORF">KSMBR1_1840</name>
    <name evidence="1" type="ORF">kustd2109</name>
</gene>
<reference evidence="1" key="2">
    <citation type="submission" date="2006-01" db="EMBL/GenBank/DDBJ databases">
        <authorList>
            <person name="Genoscope"/>
        </authorList>
    </citation>
    <scope>NUCLEOTIDE SEQUENCE</scope>
</reference>
<dbReference type="EMBL" id="LT934425">
    <property type="protein sequence ID" value="SOH04339.1"/>
    <property type="molecule type" value="Genomic_DNA"/>
</dbReference>
<reference evidence="2 5" key="5">
    <citation type="submission" date="2020-02" db="EMBL/GenBank/DDBJ databases">
        <title>Newly sequenced genome of strain CSTR1 showed variability in Candidatus Kuenenia stuttgartiensis genomes.</title>
        <authorList>
            <person name="Ding C."/>
            <person name="Adrian L."/>
        </authorList>
    </citation>
    <scope>NUCLEOTIDE SEQUENCE [LARGE SCALE GENOMIC DNA]</scope>
    <source>
        <strain evidence="2 5">CSTR1</strain>
    </source>
</reference>
<reference evidence="3" key="3">
    <citation type="submission" date="2017-10" db="EMBL/GenBank/DDBJ databases">
        <authorList>
            <person name="Banno H."/>
            <person name="Chua N.-H."/>
        </authorList>
    </citation>
    <scope>NUCLEOTIDE SEQUENCE [LARGE SCALE GENOMIC DNA]</scope>
    <source>
        <strain evidence="3">Kuenenia_mbr1_ru-nijmegen</strain>
    </source>
</reference>
<dbReference type="Proteomes" id="UP000501926">
    <property type="component" value="Chromosome"/>
</dbReference>